<dbReference type="Gene3D" id="1.10.10.750">
    <property type="entry name" value="Ypt/Rab-GAP domain of gyp1p, domain 1"/>
    <property type="match status" value="1"/>
</dbReference>
<sequence length="179" mass="20638">MSGLDRMNNFRANFVDRMVGDKAECSRFQIEEQILSEDADVDLAKLAQFAFKHNVPKIHRVPVWKLLLRVSSTSPEVRKRVAEHRTQEQSDNVEEPNSEYHPTSLDIAHMVELANGFSSFMSDRHSSDLDFRARLAIARRMSLMCESNWVDAYWLTKAFDDILSHIFTPSVLPEVRVSI</sequence>
<dbReference type="EMBL" id="UYRT01089779">
    <property type="protein sequence ID" value="VDN35322.1"/>
    <property type="molecule type" value="Genomic_DNA"/>
</dbReference>
<keyword evidence="3" id="KW-1185">Reference proteome</keyword>
<dbReference type="Proteomes" id="UP000271098">
    <property type="component" value="Unassembled WGS sequence"/>
</dbReference>
<proteinExistence type="predicted"/>
<accession>A0A183EGL7</accession>
<dbReference type="AlphaFoldDB" id="A0A183EGL7"/>
<evidence type="ECO:0000313" key="4">
    <source>
        <dbReference type="WBParaSite" id="GPUH_0002013301-mRNA-1"/>
    </source>
</evidence>
<gene>
    <name evidence="2" type="ORF">GPUH_LOCUS20109</name>
</gene>
<dbReference type="PANTHER" id="PTHR13530:SF3">
    <property type="entry name" value="TBC1 DOMAIN FAMILY MEMBER 7"/>
    <property type="match status" value="1"/>
</dbReference>
<dbReference type="InterPro" id="IPR039842">
    <property type="entry name" value="TBC1D7"/>
</dbReference>
<feature type="compositionally biased region" description="Basic and acidic residues" evidence="1">
    <location>
        <begin position="78"/>
        <end position="88"/>
    </location>
</feature>
<name>A0A183EGL7_9BILA</name>
<dbReference type="GO" id="GO:0032007">
    <property type="term" value="P:negative regulation of TOR signaling"/>
    <property type="evidence" value="ECO:0007669"/>
    <property type="project" value="TreeGrafter"/>
</dbReference>
<dbReference type="OrthoDB" id="18718at2759"/>
<evidence type="ECO:0000313" key="3">
    <source>
        <dbReference type="Proteomes" id="UP000271098"/>
    </source>
</evidence>
<reference evidence="4" key="1">
    <citation type="submission" date="2016-06" db="UniProtKB">
        <authorList>
            <consortium name="WormBaseParasite"/>
        </authorList>
    </citation>
    <scope>IDENTIFICATION</scope>
</reference>
<dbReference type="WBParaSite" id="GPUH_0002013301-mRNA-1">
    <property type="protein sequence ID" value="GPUH_0002013301-mRNA-1"/>
    <property type="gene ID" value="GPUH_0002013301"/>
</dbReference>
<reference evidence="2 3" key="2">
    <citation type="submission" date="2018-11" db="EMBL/GenBank/DDBJ databases">
        <authorList>
            <consortium name="Pathogen Informatics"/>
        </authorList>
    </citation>
    <scope>NUCLEOTIDE SEQUENCE [LARGE SCALE GENOMIC DNA]</scope>
</reference>
<dbReference type="GO" id="GO:0005096">
    <property type="term" value="F:GTPase activator activity"/>
    <property type="evidence" value="ECO:0007669"/>
    <property type="project" value="TreeGrafter"/>
</dbReference>
<protein>
    <submittedName>
        <fullName evidence="4">Rab-GAP TBC domain-containing protein</fullName>
    </submittedName>
</protein>
<feature type="region of interest" description="Disordered" evidence="1">
    <location>
        <begin position="78"/>
        <end position="99"/>
    </location>
</feature>
<dbReference type="PANTHER" id="PTHR13530">
    <property type="entry name" value="TBC1 DOMAIN FAMILY MEMBER 7"/>
    <property type="match status" value="1"/>
</dbReference>
<organism evidence="4">
    <name type="scientific">Gongylonema pulchrum</name>
    <dbReference type="NCBI Taxonomy" id="637853"/>
    <lineage>
        <taxon>Eukaryota</taxon>
        <taxon>Metazoa</taxon>
        <taxon>Ecdysozoa</taxon>
        <taxon>Nematoda</taxon>
        <taxon>Chromadorea</taxon>
        <taxon>Rhabditida</taxon>
        <taxon>Spirurina</taxon>
        <taxon>Spiruromorpha</taxon>
        <taxon>Spiruroidea</taxon>
        <taxon>Gongylonematidae</taxon>
        <taxon>Gongylonema</taxon>
    </lineage>
</organism>
<evidence type="ECO:0000313" key="2">
    <source>
        <dbReference type="EMBL" id="VDN35322.1"/>
    </source>
</evidence>
<evidence type="ECO:0000256" key="1">
    <source>
        <dbReference type="SAM" id="MobiDB-lite"/>
    </source>
</evidence>